<dbReference type="EMBL" id="GECU01011890">
    <property type="protein sequence ID" value="JAS95816.1"/>
    <property type="molecule type" value="Transcribed_RNA"/>
</dbReference>
<name>A0A1B6J9C8_9HEMI</name>
<feature type="coiled-coil region" evidence="2">
    <location>
        <begin position="113"/>
        <end position="196"/>
    </location>
</feature>
<dbReference type="PANTHER" id="PTHR16294">
    <property type="entry name" value="DYSTROBREVIN BINDING PROTEIN 1 DYSBINDIN"/>
    <property type="match status" value="1"/>
</dbReference>
<sequence>MFSILKDKLQSVQDNLTTSFRGLKVADTSSDSARKHPVDLNAGADLLHKYQTEWQELHQLAEENAVAAQKVDVRIGALHEEVMRQWNATSQLTTGLATLPKLAAQTDKIISQIEELRNLVVEVESSLIELADTVEKKELQERQLESRFQLALHSEKRLAQLDILRAKLSEEHRLKVAEYEKQFEKKQKERQETFSKAFEEDLATYKQTGIVPTIRPALTSGPSLEEVELDVDTEALNHLLEE</sequence>
<dbReference type="InterPro" id="IPR007531">
    <property type="entry name" value="Dysbindin"/>
</dbReference>
<reference evidence="3" key="1">
    <citation type="submission" date="2015-11" db="EMBL/GenBank/DDBJ databases">
        <title>De novo transcriptome assembly of four potential Pierce s Disease insect vectors from Arizona vineyards.</title>
        <authorList>
            <person name="Tassone E.E."/>
        </authorList>
    </citation>
    <scope>NUCLEOTIDE SEQUENCE</scope>
</reference>
<dbReference type="GO" id="GO:0005737">
    <property type="term" value="C:cytoplasm"/>
    <property type="evidence" value="ECO:0007669"/>
    <property type="project" value="InterPro"/>
</dbReference>
<gene>
    <name evidence="3" type="ORF">g.6976</name>
</gene>
<evidence type="ECO:0008006" key="4">
    <source>
        <dbReference type="Google" id="ProtNLM"/>
    </source>
</evidence>
<evidence type="ECO:0000256" key="1">
    <source>
        <dbReference type="ARBA" id="ARBA00008686"/>
    </source>
</evidence>
<comment type="similarity">
    <text evidence="1">Belongs to the dysbindin family.</text>
</comment>
<evidence type="ECO:0000313" key="3">
    <source>
        <dbReference type="EMBL" id="JAS95816.1"/>
    </source>
</evidence>
<organism evidence="3">
    <name type="scientific">Homalodisca liturata</name>
    <dbReference type="NCBI Taxonomy" id="320908"/>
    <lineage>
        <taxon>Eukaryota</taxon>
        <taxon>Metazoa</taxon>
        <taxon>Ecdysozoa</taxon>
        <taxon>Arthropoda</taxon>
        <taxon>Hexapoda</taxon>
        <taxon>Insecta</taxon>
        <taxon>Pterygota</taxon>
        <taxon>Neoptera</taxon>
        <taxon>Paraneoptera</taxon>
        <taxon>Hemiptera</taxon>
        <taxon>Auchenorrhyncha</taxon>
        <taxon>Membracoidea</taxon>
        <taxon>Cicadellidae</taxon>
        <taxon>Cicadellinae</taxon>
        <taxon>Proconiini</taxon>
        <taxon>Homalodisca</taxon>
    </lineage>
</organism>
<keyword evidence="2" id="KW-0175">Coiled coil</keyword>
<proteinExistence type="inferred from homology"/>
<protein>
    <recommendedName>
        <fullName evidence="4">Dysbindin</fullName>
    </recommendedName>
</protein>
<accession>A0A1B6J9C8</accession>
<evidence type="ECO:0000256" key="2">
    <source>
        <dbReference type="SAM" id="Coils"/>
    </source>
</evidence>
<dbReference type="PANTHER" id="PTHR16294:SF6">
    <property type="entry name" value="DYNAMIN N-TERMINAL DOMAIN-CONTAINING PROTEIN"/>
    <property type="match status" value="1"/>
</dbReference>
<dbReference type="AlphaFoldDB" id="A0A1B6J9C8"/>